<organism evidence="3 4">
    <name type="scientific">Paenibacillus provencensis</name>
    <dbReference type="NCBI Taxonomy" id="441151"/>
    <lineage>
        <taxon>Bacteria</taxon>
        <taxon>Bacillati</taxon>
        <taxon>Bacillota</taxon>
        <taxon>Bacilli</taxon>
        <taxon>Bacillales</taxon>
        <taxon>Paenibacillaceae</taxon>
        <taxon>Paenibacillus</taxon>
    </lineage>
</organism>
<comment type="caution">
    <text evidence="3">The sequence shown here is derived from an EMBL/GenBank/DDBJ whole genome shotgun (WGS) entry which is preliminary data.</text>
</comment>
<sequence>MKKSSTSSKNRINNGNNNGNNMEAETTKIEHLALIAAILAFIAAGIGLYIAMKDLYLPYVTEVIT</sequence>
<evidence type="ECO:0000313" key="4">
    <source>
        <dbReference type="Proteomes" id="UP001597169"/>
    </source>
</evidence>
<keyword evidence="2" id="KW-1133">Transmembrane helix</keyword>
<name>A0ABW3PUR6_9BACL</name>
<evidence type="ECO:0000313" key="3">
    <source>
        <dbReference type="EMBL" id="MFD1130368.1"/>
    </source>
</evidence>
<gene>
    <name evidence="3" type="ORF">ACFQ3J_19660</name>
</gene>
<dbReference type="RefSeq" id="WP_091159515.1">
    <property type="nucleotide sequence ID" value="NZ_JBHTKX010000003.1"/>
</dbReference>
<feature type="region of interest" description="Disordered" evidence="1">
    <location>
        <begin position="1"/>
        <end position="22"/>
    </location>
</feature>
<evidence type="ECO:0000256" key="1">
    <source>
        <dbReference type="SAM" id="MobiDB-lite"/>
    </source>
</evidence>
<keyword evidence="2" id="KW-0472">Membrane</keyword>
<feature type="transmembrane region" description="Helical" evidence="2">
    <location>
        <begin position="32"/>
        <end position="52"/>
    </location>
</feature>
<reference evidence="4" key="1">
    <citation type="journal article" date="2019" name="Int. J. Syst. Evol. Microbiol.">
        <title>The Global Catalogue of Microorganisms (GCM) 10K type strain sequencing project: providing services to taxonomists for standard genome sequencing and annotation.</title>
        <authorList>
            <consortium name="The Broad Institute Genomics Platform"/>
            <consortium name="The Broad Institute Genome Sequencing Center for Infectious Disease"/>
            <person name="Wu L."/>
            <person name="Ma J."/>
        </authorList>
    </citation>
    <scope>NUCLEOTIDE SEQUENCE [LARGE SCALE GENOMIC DNA]</scope>
    <source>
        <strain evidence="4">CCUG 53519</strain>
    </source>
</reference>
<proteinExistence type="predicted"/>
<dbReference type="Proteomes" id="UP001597169">
    <property type="component" value="Unassembled WGS sequence"/>
</dbReference>
<dbReference type="EMBL" id="JBHTKX010000003">
    <property type="protein sequence ID" value="MFD1130368.1"/>
    <property type="molecule type" value="Genomic_DNA"/>
</dbReference>
<accession>A0ABW3PUR6</accession>
<keyword evidence="4" id="KW-1185">Reference proteome</keyword>
<feature type="compositionally biased region" description="Polar residues" evidence="1">
    <location>
        <begin position="1"/>
        <end position="12"/>
    </location>
</feature>
<keyword evidence="2" id="KW-0812">Transmembrane</keyword>
<evidence type="ECO:0000256" key="2">
    <source>
        <dbReference type="SAM" id="Phobius"/>
    </source>
</evidence>
<protein>
    <submittedName>
        <fullName evidence="3">Uncharacterized protein</fullName>
    </submittedName>
</protein>